<keyword evidence="2" id="KW-1185">Reference proteome</keyword>
<gene>
    <name evidence="1" type="ORF">GCM10022291_04490</name>
</gene>
<dbReference type="RefSeq" id="WP_344786440.1">
    <property type="nucleotide sequence ID" value="NZ_BAABCA010000001.1"/>
</dbReference>
<evidence type="ECO:0000313" key="2">
    <source>
        <dbReference type="Proteomes" id="UP001501496"/>
    </source>
</evidence>
<dbReference type="InterPro" id="IPR011045">
    <property type="entry name" value="N2O_reductase_N"/>
</dbReference>
<dbReference type="EMBL" id="BAABCA010000001">
    <property type="protein sequence ID" value="GAA4231620.1"/>
    <property type="molecule type" value="Genomic_DNA"/>
</dbReference>
<dbReference type="NCBIfam" id="TIGR04131">
    <property type="entry name" value="Bac_Flav_CTERM"/>
    <property type="match status" value="1"/>
</dbReference>
<name>A0ABP8C1L7_9FLAO</name>
<proteinExistence type="predicted"/>
<dbReference type="Proteomes" id="UP001501496">
    <property type="component" value="Unassembled WGS sequence"/>
</dbReference>
<dbReference type="Pfam" id="PF13585">
    <property type="entry name" value="CHU_C"/>
    <property type="match status" value="1"/>
</dbReference>
<organism evidence="1 2">
    <name type="scientific">Postechiella marina</name>
    <dbReference type="NCBI Taxonomy" id="943941"/>
    <lineage>
        <taxon>Bacteria</taxon>
        <taxon>Pseudomonadati</taxon>
        <taxon>Bacteroidota</taxon>
        <taxon>Flavobacteriia</taxon>
        <taxon>Flavobacteriales</taxon>
        <taxon>Flavobacteriaceae</taxon>
        <taxon>Postechiella</taxon>
    </lineage>
</organism>
<evidence type="ECO:0000313" key="1">
    <source>
        <dbReference type="EMBL" id="GAA4231620.1"/>
    </source>
</evidence>
<comment type="caution">
    <text evidence="1">The sequence shown here is derived from an EMBL/GenBank/DDBJ whole genome shotgun (WGS) entry which is preliminary data.</text>
</comment>
<sequence>MKNILPLIILLLFVLPFYGQKEANNWYFGANSGIQFNSDGSTTNLSNGKLNTLEGCASISDSDGNLLLYTDGITVWNKLHQPMPNANSFTGSGLWGDPSSSQSAIIVPKPEDPNIYYIFTVDTSSFEGDIDSGFNYTIIDLRLDGGLGDVVPASKNINLLNDSSEKISAVLKDCISKSIWVITFASETGLTSTSLFNNFNTFYAYEVAATGLVTTPVKSTFPSISINDQRGYLKLSPDGKKLACANSTDGLYLYDFNPDTGVVSNQQALNIQFSTFNKPQSPYGVEFSQNNEFLYVSSYYNPPIDFFLDPASQYSALLQYDLTAANINASEFVLEHRQMYRGALQLGPNGKIYRAMNSTYAVGLPYLSVINTPNKRGLEANYQHNAIRLSSESTQGLPPFISSFFSEKINITKKETNSNYLALCNGEKFTLKAENIPGATYNWFFNDAPITESDFDLEVSKPGLYRVLIQSTTGDCSDLLEGEVLVEYFDPPVANPINNILICDTNNDSKHIFNFTDQVIEGLGMQSASHYNIKFFTSQSDADLNSNEILGNFENTENPQTIYTRVGLNENPTCFDTSINFSIQVFNTPIANNVMPISICDTKTPTDSNTSNGLTDIDLHLFDDEILGSQSSTEFVITYYKNNSDAVIKANALSYNFTNQTAFNTSIYARIENILNEECYAVSNAIEITINSLPEFTNTNLLQCDEDGINDQITSFNLTEAQTVLTNNTANRAVHYFKTLSDAKSDQNEILNTENYKNEKNPQTLYAQIINTDTNCKSITQLTLQISTTNINNYNVPLACDELNSEDGINTFNLNDIALEMQSLNSITYPITFYENYDDALTEQNTLASNYNNSTPYSQIIYARAENNNACYGISEVLLTVAPLPKINTETRTYYCLNKYPETITINADIVEGTPTDYTYKWSNGDTTYQTQINEIGIYTVDVTNNSGCTKQRTITVEASGIAAFEIPEYKVVDPSNNNTVTVFASGPGIYEYALFDKTNTTIYRNYQSNTLFENVLPGIYTINVKDAKNNCGTINVAVSVIGFPKYFTPNNDGVNDYWQIKGTSTMFQAGSKILIFNRYGKLIKQLNPTGNGWDGLFNGEKLPADDYWFSITLEDGRIFKNHFTLKY</sequence>
<reference evidence="2" key="1">
    <citation type="journal article" date="2019" name="Int. J. Syst. Evol. Microbiol.">
        <title>The Global Catalogue of Microorganisms (GCM) 10K type strain sequencing project: providing services to taxonomists for standard genome sequencing and annotation.</title>
        <authorList>
            <consortium name="The Broad Institute Genomics Platform"/>
            <consortium name="The Broad Institute Genome Sequencing Center for Infectious Disease"/>
            <person name="Wu L."/>
            <person name="Ma J."/>
        </authorList>
    </citation>
    <scope>NUCLEOTIDE SEQUENCE [LARGE SCALE GENOMIC DNA]</scope>
    <source>
        <strain evidence="2">JCM 17630</strain>
    </source>
</reference>
<dbReference type="SUPFAM" id="SSF50974">
    <property type="entry name" value="Nitrous oxide reductase, N-terminal domain"/>
    <property type="match status" value="1"/>
</dbReference>
<dbReference type="SUPFAM" id="SSF50969">
    <property type="entry name" value="YVTN repeat-like/Quinoprotein amine dehydrogenase"/>
    <property type="match status" value="1"/>
</dbReference>
<dbReference type="InterPro" id="IPR011044">
    <property type="entry name" value="Quino_amine_DH_bsu"/>
</dbReference>
<accession>A0ABP8C1L7</accession>
<dbReference type="InterPro" id="IPR026341">
    <property type="entry name" value="T9SS_type_B"/>
</dbReference>
<protein>
    <submittedName>
        <fullName evidence="1">T9SS C-terminal target domain-containing protein</fullName>
    </submittedName>
</protein>